<dbReference type="GO" id="GO:0015627">
    <property type="term" value="C:type II protein secretion system complex"/>
    <property type="evidence" value="ECO:0007669"/>
    <property type="project" value="InterPro"/>
</dbReference>
<dbReference type="NCBIfam" id="TIGR02532">
    <property type="entry name" value="IV_pilin_GFxxxE"/>
    <property type="match status" value="1"/>
</dbReference>
<gene>
    <name evidence="3" type="ORF">A3A74_07770</name>
</gene>
<keyword evidence="2" id="KW-1133">Transmembrane helix</keyword>
<dbReference type="InterPro" id="IPR000983">
    <property type="entry name" value="Bac_GSPG_pilin"/>
</dbReference>
<feature type="transmembrane region" description="Helical" evidence="2">
    <location>
        <begin position="6"/>
        <end position="32"/>
    </location>
</feature>
<dbReference type="InterPro" id="IPR045584">
    <property type="entry name" value="Pilin-like"/>
</dbReference>
<sequence length="154" mass="16486">MQKKAFTLIEILVVVTIIGILLSTAIISYGSLSKSSRDARRKTDLEQIRAALEMWRSSEPLANGQYPDYPEADCSGLNDGAIPNFWEYLPQIPADPKAASGPLYKCESTLTGYSLYSTLELDTSGNICGGSGDCGGADFPCKYAVGPYGKTCGP</sequence>
<dbReference type="Proteomes" id="UP000179270">
    <property type="component" value="Unassembled WGS sequence"/>
</dbReference>
<keyword evidence="2" id="KW-0812">Transmembrane</keyword>
<organism evidence="3 4">
    <name type="scientific">Candidatus Roizmanbacteria bacterium RIFCSPLOWO2_01_FULL_35_13</name>
    <dbReference type="NCBI Taxonomy" id="1802055"/>
    <lineage>
        <taxon>Bacteria</taxon>
        <taxon>Candidatus Roizmaniibacteriota</taxon>
    </lineage>
</organism>
<evidence type="ECO:0000313" key="3">
    <source>
        <dbReference type="EMBL" id="OGK39655.1"/>
    </source>
</evidence>
<dbReference type="PRINTS" id="PR00813">
    <property type="entry name" value="BCTERIALGSPG"/>
</dbReference>
<protein>
    <recommendedName>
        <fullName evidence="5">Type II secretion system protein GspG C-terminal domain-containing protein</fullName>
    </recommendedName>
</protein>
<dbReference type="Pfam" id="PF07963">
    <property type="entry name" value="N_methyl"/>
    <property type="match status" value="1"/>
</dbReference>
<accession>A0A1F7I8G9</accession>
<reference evidence="3 4" key="1">
    <citation type="journal article" date="2016" name="Nat. Commun.">
        <title>Thousands of microbial genomes shed light on interconnected biogeochemical processes in an aquifer system.</title>
        <authorList>
            <person name="Anantharaman K."/>
            <person name="Brown C.T."/>
            <person name="Hug L.A."/>
            <person name="Sharon I."/>
            <person name="Castelle C.J."/>
            <person name="Probst A.J."/>
            <person name="Thomas B.C."/>
            <person name="Singh A."/>
            <person name="Wilkins M.J."/>
            <person name="Karaoz U."/>
            <person name="Brodie E.L."/>
            <person name="Williams K.H."/>
            <person name="Hubbard S.S."/>
            <person name="Banfield J.F."/>
        </authorList>
    </citation>
    <scope>NUCLEOTIDE SEQUENCE [LARGE SCALE GENOMIC DNA]</scope>
</reference>
<comment type="caution">
    <text evidence="3">The sequence shown here is derived from an EMBL/GenBank/DDBJ whole genome shotgun (WGS) entry which is preliminary data.</text>
</comment>
<keyword evidence="1" id="KW-0488">Methylation</keyword>
<dbReference type="STRING" id="1802055.A3A74_07770"/>
<keyword evidence="2" id="KW-0472">Membrane</keyword>
<proteinExistence type="predicted"/>
<dbReference type="SUPFAM" id="SSF54523">
    <property type="entry name" value="Pili subunits"/>
    <property type="match status" value="1"/>
</dbReference>
<evidence type="ECO:0000313" key="4">
    <source>
        <dbReference type="Proteomes" id="UP000179270"/>
    </source>
</evidence>
<evidence type="ECO:0000256" key="2">
    <source>
        <dbReference type="SAM" id="Phobius"/>
    </source>
</evidence>
<dbReference type="AlphaFoldDB" id="A0A1F7I8G9"/>
<dbReference type="InterPro" id="IPR012902">
    <property type="entry name" value="N_methyl_site"/>
</dbReference>
<name>A0A1F7I8G9_9BACT</name>
<dbReference type="Gene3D" id="3.30.700.10">
    <property type="entry name" value="Glycoprotein, Type 4 Pilin"/>
    <property type="match status" value="1"/>
</dbReference>
<dbReference type="EMBL" id="MGAF01000046">
    <property type="protein sequence ID" value="OGK39655.1"/>
    <property type="molecule type" value="Genomic_DNA"/>
</dbReference>
<dbReference type="GO" id="GO:0015628">
    <property type="term" value="P:protein secretion by the type II secretion system"/>
    <property type="evidence" value="ECO:0007669"/>
    <property type="project" value="InterPro"/>
</dbReference>
<evidence type="ECO:0000256" key="1">
    <source>
        <dbReference type="ARBA" id="ARBA00022481"/>
    </source>
</evidence>
<evidence type="ECO:0008006" key="5">
    <source>
        <dbReference type="Google" id="ProtNLM"/>
    </source>
</evidence>